<dbReference type="InterPro" id="IPR038299">
    <property type="entry name" value="DAO_C_sf"/>
</dbReference>
<dbReference type="Pfam" id="PF16901">
    <property type="entry name" value="DAO_C"/>
    <property type="match status" value="1"/>
</dbReference>
<evidence type="ECO:0000256" key="5">
    <source>
        <dbReference type="ARBA" id="ARBA00023002"/>
    </source>
</evidence>
<dbReference type="InterPro" id="IPR000447">
    <property type="entry name" value="G3P_DH_FAD-dep"/>
</dbReference>
<dbReference type="Gene3D" id="3.30.9.10">
    <property type="entry name" value="D-Amino Acid Oxidase, subunit A, domain 2"/>
    <property type="match status" value="1"/>
</dbReference>
<keyword evidence="10" id="KW-1185">Reference proteome</keyword>
<protein>
    <recommendedName>
        <fullName evidence="6">Glycerol-3-phosphate dehydrogenase</fullName>
        <ecNumber evidence="6">1.1.5.3</ecNumber>
    </recommendedName>
</protein>
<evidence type="ECO:0000313" key="9">
    <source>
        <dbReference type="EMBL" id="MVW59409.1"/>
    </source>
</evidence>
<comment type="cofactor">
    <cofactor evidence="1 6">
        <name>FAD</name>
        <dbReference type="ChEBI" id="CHEBI:57692"/>
    </cofactor>
</comment>
<evidence type="ECO:0000256" key="6">
    <source>
        <dbReference type="RuleBase" id="RU361217"/>
    </source>
</evidence>
<keyword evidence="5 6" id="KW-0560">Oxidoreductase</keyword>
<dbReference type="SUPFAM" id="SSF51905">
    <property type="entry name" value="FAD/NAD(P)-binding domain"/>
    <property type="match status" value="1"/>
</dbReference>
<evidence type="ECO:0000256" key="3">
    <source>
        <dbReference type="ARBA" id="ARBA00022630"/>
    </source>
</evidence>
<comment type="catalytic activity">
    <reaction evidence="6">
        <text>a quinone + sn-glycerol 3-phosphate = dihydroxyacetone phosphate + a quinol</text>
        <dbReference type="Rhea" id="RHEA:18977"/>
        <dbReference type="ChEBI" id="CHEBI:24646"/>
        <dbReference type="ChEBI" id="CHEBI:57597"/>
        <dbReference type="ChEBI" id="CHEBI:57642"/>
        <dbReference type="ChEBI" id="CHEBI:132124"/>
        <dbReference type="EC" id="1.1.5.3"/>
    </reaction>
</comment>
<evidence type="ECO:0000259" key="7">
    <source>
        <dbReference type="Pfam" id="PF01266"/>
    </source>
</evidence>
<evidence type="ECO:0000256" key="4">
    <source>
        <dbReference type="ARBA" id="ARBA00022827"/>
    </source>
</evidence>
<comment type="caution">
    <text evidence="9">The sequence shown here is derived from an EMBL/GenBank/DDBJ whole genome shotgun (WGS) entry which is preliminary data.</text>
</comment>
<dbReference type="RefSeq" id="WP_160407601.1">
    <property type="nucleotide sequence ID" value="NZ_WSES01000002.1"/>
</dbReference>
<feature type="domain" description="Alpha-glycerophosphate oxidase C-terminal" evidence="8">
    <location>
        <begin position="387"/>
        <end position="496"/>
    </location>
</feature>
<comment type="similarity">
    <text evidence="2 6">Belongs to the FAD-dependent glycerol-3-phosphate dehydrogenase family.</text>
</comment>
<dbReference type="AlphaFoldDB" id="A0A7X3FWM5"/>
<dbReference type="Gene3D" id="1.10.8.870">
    <property type="entry name" value="Alpha-glycerophosphate oxidase, cap domain"/>
    <property type="match status" value="1"/>
</dbReference>
<evidence type="ECO:0000256" key="1">
    <source>
        <dbReference type="ARBA" id="ARBA00001974"/>
    </source>
</evidence>
<dbReference type="PANTHER" id="PTHR11985">
    <property type="entry name" value="GLYCEROL-3-PHOSPHATE DEHYDROGENASE"/>
    <property type="match status" value="1"/>
</dbReference>
<evidence type="ECO:0000313" key="10">
    <source>
        <dbReference type="Proteomes" id="UP000443353"/>
    </source>
</evidence>
<evidence type="ECO:0000259" key="8">
    <source>
        <dbReference type="Pfam" id="PF16901"/>
    </source>
</evidence>
<accession>A0A7X3FWM5</accession>
<dbReference type="InterPro" id="IPR031656">
    <property type="entry name" value="DAO_C"/>
</dbReference>
<dbReference type="GO" id="GO:0046168">
    <property type="term" value="P:glycerol-3-phosphate catabolic process"/>
    <property type="evidence" value="ECO:0007669"/>
    <property type="project" value="TreeGrafter"/>
</dbReference>
<dbReference type="NCBIfam" id="NF009906">
    <property type="entry name" value="PRK13369.1"/>
    <property type="match status" value="1"/>
</dbReference>
<dbReference type="Gene3D" id="6.10.250.1890">
    <property type="match status" value="1"/>
</dbReference>
<dbReference type="InterPro" id="IPR036188">
    <property type="entry name" value="FAD/NAD-bd_sf"/>
</dbReference>
<dbReference type="Gene3D" id="3.50.50.60">
    <property type="entry name" value="FAD/NAD(P)-binding domain"/>
    <property type="match status" value="1"/>
</dbReference>
<dbReference type="NCBIfam" id="NF008899">
    <property type="entry name" value="PRK12266.1"/>
    <property type="match status" value="1"/>
</dbReference>
<dbReference type="PROSITE" id="PS00977">
    <property type="entry name" value="FAD_G3PDH_1"/>
    <property type="match status" value="1"/>
</dbReference>
<dbReference type="Proteomes" id="UP000443353">
    <property type="component" value="Unassembled WGS sequence"/>
</dbReference>
<dbReference type="InterPro" id="IPR006076">
    <property type="entry name" value="FAD-dep_OxRdtase"/>
</dbReference>
<dbReference type="EMBL" id="WSES01000002">
    <property type="protein sequence ID" value="MVW59409.1"/>
    <property type="molecule type" value="Genomic_DNA"/>
</dbReference>
<gene>
    <name evidence="9" type="ORF">GPY61_05660</name>
</gene>
<keyword evidence="3 6" id="KW-0285">Flavoprotein</keyword>
<keyword evidence="4" id="KW-0274">FAD</keyword>
<sequence>MGEHGKRIECDVLVVGGGINGAGIARDAAGRGLRVVLCEKDDLAQHTSSASSKLIHGGLRYLEQYHFGLVRKALAEREVLLKSAPHIIRPLRFLMPHAPGQRPAWMIRAGLFLYDHLARRDFLPASSTVALRNHPAGAALQRRFTQAFAYSDAWVDDARLVVLAALDARERGATILTRARCARVRRDAKRWEADLEGADGTVHVHARCLVNATGPWAGSFLQATGAGPARPLRLVKGSHIVVPRLFDGDQAFLLQQPDGRIVFALPYEGAFTLVGTTDVDCDAQDVDRVAISPAETAYLCDAVNRCFERRIGPDDVVWSYAGVRPLIADDGGSASSVSRDYRFEHDTAGGAPLLSVFGGKVTTFRKLAEQAVDWIGPVLGRQVPAWTAHACLPGGDLYGKEPVARAVLEYDAWVRTRRQQFAWLPDGLLARYARSYGTRLATLLAHCRARADLGEEIVAGLYEVEADYLVRQEWATAADDILWRRTKLGLHVAPGAAQRLDAWLTARRRSTVAAQ</sequence>
<proteinExistence type="inferred from homology"/>
<name>A0A7X3FWM5_9BURK</name>
<reference evidence="9 10" key="1">
    <citation type="submission" date="2019-12" db="EMBL/GenBank/DDBJ databases">
        <authorList>
            <person name="Li C."/>
            <person name="Zhao J."/>
        </authorList>
    </citation>
    <scope>NUCLEOTIDE SEQUENCE [LARGE SCALE GENOMIC DNA]</scope>
    <source>
        <strain evidence="9 10">NEAU-DD11</strain>
    </source>
</reference>
<evidence type="ECO:0000256" key="2">
    <source>
        <dbReference type="ARBA" id="ARBA00007330"/>
    </source>
</evidence>
<dbReference type="GO" id="GO:0004368">
    <property type="term" value="F:glycerol-3-phosphate dehydrogenase (quinone) activity"/>
    <property type="evidence" value="ECO:0007669"/>
    <property type="project" value="UniProtKB-EC"/>
</dbReference>
<organism evidence="9 10">
    <name type="scientific">Massilia cellulosiltytica</name>
    <dbReference type="NCBI Taxonomy" id="2683234"/>
    <lineage>
        <taxon>Bacteria</taxon>
        <taxon>Pseudomonadati</taxon>
        <taxon>Pseudomonadota</taxon>
        <taxon>Betaproteobacteria</taxon>
        <taxon>Burkholderiales</taxon>
        <taxon>Oxalobacteraceae</taxon>
        <taxon>Telluria group</taxon>
        <taxon>Massilia</taxon>
    </lineage>
</organism>
<feature type="domain" description="FAD dependent oxidoreductase" evidence="7">
    <location>
        <begin position="11"/>
        <end position="361"/>
    </location>
</feature>
<dbReference type="Pfam" id="PF01266">
    <property type="entry name" value="DAO"/>
    <property type="match status" value="1"/>
</dbReference>
<dbReference type="EC" id="1.1.5.3" evidence="6"/>
<dbReference type="PRINTS" id="PR01001">
    <property type="entry name" value="FADG3PDH"/>
</dbReference>
<dbReference type="PANTHER" id="PTHR11985:SF15">
    <property type="entry name" value="GLYCEROL-3-PHOSPHATE DEHYDROGENASE, MITOCHONDRIAL"/>
    <property type="match status" value="1"/>
</dbReference>
<dbReference type="GO" id="GO:0009331">
    <property type="term" value="C:glycerol-3-phosphate dehydrogenase (FAD) complex"/>
    <property type="evidence" value="ECO:0007669"/>
    <property type="project" value="UniProtKB-UniRule"/>
</dbReference>